<dbReference type="Gene3D" id="3.90.226.10">
    <property type="entry name" value="2-enoyl-CoA Hydratase, Chain A, domain 1"/>
    <property type="match status" value="1"/>
</dbReference>
<reference evidence="1 2" key="1">
    <citation type="submission" date="2024-04" db="EMBL/GenBank/DDBJ databases">
        <title>Novel species of the genus Ideonella isolated from streams.</title>
        <authorList>
            <person name="Lu H."/>
        </authorList>
    </citation>
    <scope>NUCLEOTIDE SEQUENCE [LARGE SCALE GENOMIC DNA]</scope>
    <source>
        <strain evidence="1 2">DXS29W</strain>
    </source>
</reference>
<proteinExistence type="predicted"/>
<dbReference type="RefSeq" id="WP_341429035.1">
    <property type="nucleotide sequence ID" value="NZ_JBBUTG010000031.1"/>
</dbReference>
<evidence type="ECO:0008006" key="3">
    <source>
        <dbReference type="Google" id="ProtNLM"/>
    </source>
</evidence>
<keyword evidence="2" id="KW-1185">Reference proteome</keyword>
<dbReference type="InterPro" id="IPR029045">
    <property type="entry name" value="ClpP/crotonase-like_dom_sf"/>
</dbReference>
<evidence type="ECO:0000313" key="2">
    <source>
        <dbReference type="Proteomes" id="UP001371218"/>
    </source>
</evidence>
<dbReference type="PANTHER" id="PTHR35984">
    <property type="entry name" value="PERIPLASMIC SERINE PROTEASE"/>
    <property type="match status" value="1"/>
</dbReference>
<dbReference type="PANTHER" id="PTHR35984:SF1">
    <property type="entry name" value="PERIPLASMIC SERINE PROTEASE"/>
    <property type="match status" value="1"/>
</dbReference>
<gene>
    <name evidence="1" type="ORF">AACH06_27645</name>
</gene>
<evidence type="ECO:0000313" key="1">
    <source>
        <dbReference type="EMBL" id="MEK8034607.1"/>
    </source>
</evidence>
<dbReference type="SUPFAM" id="SSF52096">
    <property type="entry name" value="ClpP/crotonase"/>
    <property type="match status" value="1"/>
</dbReference>
<sequence>MKNEQLPAVEVKVKQPPVLFSKTQGLIGQLSQRLGGPVVAYWNGARGSVCHSDVVALYHVLSRLGEHETIYLFLKSDGGSGQVSLRLVNLLRQHCRCLVALVPLECASAATMVAIGADRILMGPTAYLTAVDTSLNHALSPLDRDNDRVSVSLNELQRVIRLWREQQAQGEAVPENAYKALFQYVHPLVIGAVDRAESLSLMLCRELLAYHIADAAKAESIAGALNGKYPSHGYPILLDEAVKIGLQAERMPADVNALLVKLNACYSEMGQKATTDFDEVRAHSNEIANIWEAQGAQVYYQQDKDWFYRSEERRWITLNDNSGWRRIERVGGRIQRGLLHVA</sequence>
<organism evidence="1 2">
    <name type="scientific">Ideonella lacteola</name>
    <dbReference type="NCBI Taxonomy" id="2984193"/>
    <lineage>
        <taxon>Bacteria</taxon>
        <taxon>Pseudomonadati</taxon>
        <taxon>Pseudomonadota</taxon>
        <taxon>Betaproteobacteria</taxon>
        <taxon>Burkholderiales</taxon>
        <taxon>Sphaerotilaceae</taxon>
        <taxon>Ideonella</taxon>
    </lineage>
</organism>
<dbReference type="Proteomes" id="UP001371218">
    <property type="component" value="Unassembled WGS sequence"/>
</dbReference>
<comment type="caution">
    <text evidence="1">The sequence shown here is derived from an EMBL/GenBank/DDBJ whole genome shotgun (WGS) entry which is preliminary data.</text>
</comment>
<dbReference type="EMBL" id="JBBUTG010000031">
    <property type="protein sequence ID" value="MEK8034607.1"/>
    <property type="molecule type" value="Genomic_DNA"/>
</dbReference>
<accession>A0ABU9C0M8</accession>
<name>A0ABU9C0M8_9BURK</name>
<dbReference type="InterPro" id="IPR002825">
    <property type="entry name" value="Pept_S49_ser-pept_pro"/>
</dbReference>
<protein>
    <recommendedName>
        <fullName evidence="3">Serine dehydrogenase proteinase</fullName>
    </recommendedName>
</protein>